<dbReference type="AlphaFoldDB" id="A0A2N9WU45"/>
<dbReference type="GO" id="GO:0003677">
    <property type="term" value="F:DNA binding"/>
    <property type="evidence" value="ECO:0007669"/>
    <property type="project" value="UniProtKB-KW"/>
</dbReference>
<keyword evidence="2" id="KW-0238">DNA-binding</keyword>
<dbReference type="InterPro" id="IPR036388">
    <property type="entry name" value="WH-like_DNA-bd_sf"/>
</dbReference>
<dbReference type="EMBL" id="MDVB01000059">
    <property type="protein sequence ID" value="PIT15526.1"/>
    <property type="molecule type" value="Genomic_DNA"/>
</dbReference>
<reference evidence="5 6" key="1">
    <citation type="journal article" date="2017" name="MBio">
        <title>Type VI secretion-mediated competition in the bee gut microbiome.</title>
        <authorList>
            <person name="Steele M.I."/>
            <person name="Kwong W.K."/>
            <person name="Powell J.E."/>
            <person name="Whiteley M."/>
            <person name="Moran N.A."/>
        </authorList>
    </citation>
    <scope>NUCLEOTIDE SEQUENCE [LARGE SCALE GENOMIC DNA]</scope>
    <source>
        <strain evidence="5 6">App2-2</strain>
    </source>
</reference>
<evidence type="ECO:0000313" key="6">
    <source>
        <dbReference type="Proteomes" id="UP000231293"/>
    </source>
</evidence>
<dbReference type="PANTHER" id="PTHR33204">
    <property type="entry name" value="TRANSCRIPTIONAL REGULATOR, MARR FAMILY"/>
    <property type="match status" value="1"/>
</dbReference>
<dbReference type="Pfam" id="PF01638">
    <property type="entry name" value="HxlR"/>
    <property type="match status" value="1"/>
</dbReference>
<evidence type="ECO:0000259" key="4">
    <source>
        <dbReference type="PROSITE" id="PS51118"/>
    </source>
</evidence>
<dbReference type="InterPro" id="IPR036390">
    <property type="entry name" value="WH_DNA-bd_sf"/>
</dbReference>
<dbReference type="InterPro" id="IPR002577">
    <property type="entry name" value="HTH_HxlR"/>
</dbReference>
<organism evidence="5 6">
    <name type="scientific">Snodgrassella alvi</name>
    <dbReference type="NCBI Taxonomy" id="1196083"/>
    <lineage>
        <taxon>Bacteria</taxon>
        <taxon>Pseudomonadati</taxon>
        <taxon>Pseudomonadota</taxon>
        <taxon>Betaproteobacteria</taxon>
        <taxon>Neisseriales</taxon>
        <taxon>Neisseriaceae</taxon>
        <taxon>Snodgrassella</taxon>
    </lineage>
</organism>
<dbReference type="PANTHER" id="PTHR33204:SF29">
    <property type="entry name" value="TRANSCRIPTIONAL REGULATOR"/>
    <property type="match status" value="1"/>
</dbReference>
<dbReference type="Proteomes" id="UP000231293">
    <property type="component" value="Unassembled WGS sequence"/>
</dbReference>
<name>A0A2N9WU45_9NEIS</name>
<dbReference type="Gene3D" id="1.10.10.10">
    <property type="entry name" value="Winged helix-like DNA-binding domain superfamily/Winged helix DNA-binding domain"/>
    <property type="match status" value="1"/>
</dbReference>
<sequence length="67" mass="7363">MPDITEITLSLQLKQLERDGLISQTVKTVKGNKPPMQVSYALADKGQSLSPILMALSDWAKEINYSG</sequence>
<gene>
    <name evidence="5" type="ORF">BGI32_05560</name>
</gene>
<evidence type="ECO:0000256" key="3">
    <source>
        <dbReference type="ARBA" id="ARBA00023163"/>
    </source>
</evidence>
<keyword evidence="1" id="KW-0805">Transcription regulation</keyword>
<comment type="caution">
    <text evidence="5">The sequence shown here is derived from an EMBL/GenBank/DDBJ whole genome shotgun (WGS) entry which is preliminary data.</text>
</comment>
<feature type="domain" description="HTH hxlR-type" evidence="4">
    <location>
        <begin position="1"/>
        <end position="67"/>
    </location>
</feature>
<protein>
    <recommendedName>
        <fullName evidence="4">HTH hxlR-type domain-containing protein</fullName>
    </recommendedName>
</protein>
<evidence type="ECO:0000256" key="1">
    <source>
        <dbReference type="ARBA" id="ARBA00023015"/>
    </source>
</evidence>
<dbReference type="PROSITE" id="PS51118">
    <property type="entry name" value="HTH_HXLR"/>
    <property type="match status" value="1"/>
</dbReference>
<evidence type="ECO:0000256" key="2">
    <source>
        <dbReference type="ARBA" id="ARBA00023125"/>
    </source>
</evidence>
<accession>A0A2N9WU45</accession>
<evidence type="ECO:0000313" key="5">
    <source>
        <dbReference type="EMBL" id="PIT15526.1"/>
    </source>
</evidence>
<keyword evidence="3" id="KW-0804">Transcription</keyword>
<dbReference type="SUPFAM" id="SSF46785">
    <property type="entry name" value="Winged helix' DNA-binding domain"/>
    <property type="match status" value="1"/>
</dbReference>
<proteinExistence type="predicted"/>